<dbReference type="RefSeq" id="WP_184453903.1">
    <property type="nucleotide sequence ID" value="NZ_JACHMK010000001.1"/>
</dbReference>
<dbReference type="InterPro" id="IPR041160">
    <property type="entry name" value="LD_cluster2"/>
</dbReference>
<dbReference type="Proteomes" id="UP000617426">
    <property type="component" value="Unassembled WGS sequence"/>
</dbReference>
<evidence type="ECO:0000313" key="2">
    <source>
        <dbReference type="Proteomes" id="UP000617426"/>
    </source>
</evidence>
<dbReference type="Pfam" id="PF18163">
    <property type="entry name" value="LD_cluster2"/>
    <property type="match status" value="1"/>
</dbReference>
<gene>
    <name evidence="1" type="ORF">HD592_002066</name>
</gene>
<comment type="caution">
    <text evidence="1">The sequence shown here is derived from an EMBL/GenBank/DDBJ whole genome shotgun (WGS) entry which is preliminary data.</text>
</comment>
<organism evidence="1 2">
    <name type="scientific">Schaalia hyovaginalis</name>
    <dbReference type="NCBI Taxonomy" id="29316"/>
    <lineage>
        <taxon>Bacteria</taxon>
        <taxon>Bacillati</taxon>
        <taxon>Actinomycetota</taxon>
        <taxon>Actinomycetes</taxon>
        <taxon>Actinomycetales</taxon>
        <taxon>Actinomycetaceae</taxon>
        <taxon>Schaalia</taxon>
    </lineage>
</organism>
<dbReference type="AlphaFoldDB" id="A0A923E3R3"/>
<evidence type="ECO:0000313" key="1">
    <source>
        <dbReference type="EMBL" id="MBB6335501.1"/>
    </source>
</evidence>
<protein>
    <submittedName>
        <fullName evidence="1">Uncharacterized protein</fullName>
    </submittedName>
</protein>
<dbReference type="EMBL" id="JACHMK010000001">
    <property type="protein sequence ID" value="MBB6335501.1"/>
    <property type="molecule type" value="Genomic_DNA"/>
</dbReference>
<sequence>MLTEFLKEHKERFPKDTAFWLLHPDPPLLPPEHAIMTDLCALSGYDRDKVHLLTPRTYFAGGGSLHGAAPHLSSGNIMVDRPLAGVTLGVSMAASEDCEALGLRTKHLSLVIAEVAQVMLLAGGRITYAGALGTHDPDLTASVVDTINRYVEAAKLEQHRRYGANTPADQGIHPGRMFLLTPPCTVLTSKEAIAELRAVSTRSCSTGEIRVLTEDGNDIRLSEALPWSERSAADTAKALRAIRRALPHHCDARLIIGGKTRAKSSRHPDGYSGALPGIVEEALYTVRAGQPLYVAGGFGGAAAVLAQELGLADKLPINAETREAFIAHSPARDTVEEILQLFDRDSTGLGAEDLRALASTRRPCDVAGLVIKGMTKRRAFEGAKEDR</sequence>
<reference evidence="1" key="1">
    <citation type="submission" date="2020-08" db="EMBL/GenBank/DDBJ databases">
        <title>Sequencing the genomes of 1000 actinobacteria strains.</title>
        <authorList>
            <person name="Klenk H.-P."/>
        </authorList>
    </citation>
    <scope>NUCLEOTIDE SEQUENCE</scope>
    <source>
        <strain evidence="1">DSM 10695</strain>
    </source>
</reference>
<name>A0A923E3R3_9ACTO</name>
<accession>A0A923E3R3</accession>
<keyword evidence="2" id="KW-1185">Reference proteome</keyword>
<proteinExistence type="predicted"/>